<dbReference type="PROSITE" id="PS51443">
    <property type="entry name" value="PCS"/>
    <property type="match status" value="1"/>
</dbReference>
<dbReference type="EMBL" id="KC981075">
    <property type="protein sequence ID" value="AHC94360.1"/>
    <property type="molecule type" value="Genomic_DNA"/>
</dbReference>
<reference evidence="6" key="2">
    <citation type="submission" date="2013-04" db="EMBL/GenBank/DDBJ databases">
        <authorList>
            <person name="Elsworth B."/>
            <person name="Andre J."/>
            <person name="Anderson C."/>
            <person name="Hockner M."/>
            <person name="Svendsen C."/>
            <person name="Vandenbulcke F."/>
            <person name="Bundy J.G."/>
            <person name="Thomson M."/>
            <person name="Nicholl J."/>
            <person name="Montazam A."/>
            <person name="Sturzenbaum S.R."/>
            <person name="Spurgeon D.J."/>
            <person name="Morgan J."/>
            <person name="Kille P."/>
            <person name="Blaxter M."/>
        </authorList>
    </citation>
    <scope>NUCLEOTIDE SEQUENCE</scope>
</reference>
<dbReference type="InterPro" id="IPR038765">
    <property type="entry name" value="Papain-like_cys_pep_sf"/>
</dbReference>
<dbReference type="GO" id="GO:0010273">
    <property type="term" value="P:detoxification of copper ion"/>
    <property type="evidence" value="ECO:0007669"/>
    <property type="project" value="TreeGrafter"/>
</dbReference>
<dbReference type="GO" id="GO:0046872">
    <property type="term" value="F:metal ion binding"/>
    <property type="evidence" value="ECO:0007669"/>
    <property type="project" value="UniProtKB-KW"/>
</dbReference>
<dbReference type="GO" id="GO:0098849">
    <property type="term" value="P:cellular detoxification of cadmium ion"/>
    <property type="evidence" value="ECO:0007669"/>
    <property type="project" value="TreeGrafter"/>
</dbReference>
<dbReference type="PANTHER" id="PTHR33447:SF2">
    <property type="entry name" value="GLUTATHIONE GAMMA-GLUTAMYLCYSTEINYLTRANSFERASE"/>
    <property type="match status" value="1"/>
</dbReference>
<keyword evidence="3" id="KW-0808">Transferase</keyword>
<evidence type="ECO:0000256" key="4">
    <source>
        <dbReference type="ARBA" id="ARBA00022723"/>
    </source>
</evidence>
<organism evidence="6">
    <name type="scientific">Lumbricus rubellus</name>
    <name type="common">Humus earthworm</name>
    <dbReference type="NCBI Taxonomy" id="35632"/>
    <lineage>
        <taxon>Eukaryota</taxon>
        <taxon>Metazoa</taxon>
        <taxon>Spiralia</taxon>
        <taxon>Lophotrochozoa</taxon>
        <taxon>Annelida</taxon>
        <taxon>Clitellata</taxon>
        <taxon>Oligochaeta</taxon>
        <taxon>Crassiclitellata</taxon>
        <taxon>Lumbricina</taxon>
        <taxon>Lumbricidae</taxon>
        <taxon>Lumbricinae</taxon>
        <taxon>Lumbricus</taxon>
    </lineage>
</organism>
<keyword evidence="2" id="KW-0104">Cadmium</keyword>
<protein>
    <recommendedName>
        <fullName evidence="1">glutathione gamma-glutamylcysteinyltransferase</fullName>
        <ecNumber evidence="1">2.3.2.15</ecNumber>
    </recommendedName>
</protein>
<dbReference type="InterPro" id="IPR038156">
    <property type="entry name" value="PCS_N_sf"/>
</dbReference>
<dbReference type="Pfam" id="PF05023">
    <property type="entry name" value="Phytochelatin"/>
    <property type="match status" value="1"/>
</dbReference>
<sequence length="442" mass="49449">MAHAAALNPDLPIDQFYRRPLPAMCTSFCSPEGKAIFREALNEGYMEIFFPLASQFRTQEEPAFCGLSTLVMVLNTLEVDPGKVWKGPWRWYHENMLDCCVPINVIAKSGITFDQFSCLAVCNTLNVKAIRADETTSEEEFRGLLKRVSKGSDEVIVASYSRKALDQTGGGHFSPIAGYHPEKDLVLIMDVARFKYQPHWVKVHALFKGMQDVDTDTGLSRGYLLLSKSRSLPTVLFRLTANLCVNGVQSTKVVQFITDWKSWLSTPTNSPNSNKALDTAVNQLVKFLNLNEELSLMMALVEVVGFESISAEHRSAIRQILEALKNLPVYQVVRKYLPGGDKFESEMHIPVHDDPHGENFSLKLKSWHYVAMVLLIWPYEDTKGSFGASLDRLMADQVKGSASELLQNEVTILRQQVSSVLGYVAVCTTCTCKQKAPEEPAK</sequence>
<evidence type="ECO:0000313" key="6">
    <source>
        <dbReference type="EMBL" id="AHC94360.1"/>
    </source>
</evidence>
<feature type="domain" description="Peptidase C83" evidence="5">
    <location>
        <begin position="11"/>
        <end position="231"/>
    </location>
</feature>
<dbReference type="PANTHER" id="PTHR33447">
    <property type="entry name" value="GLUTATHIONE GAMMA-GLUTAMYLCYSTEINYLTRANSFERASE"/>
    <property type="match status" value="1"/>
</dbReference>
<evidence type="ECO:0000259" key="5">
    <source>
        <dbReference type="PROSITE" id="PS51443"/>
    </source>
</evidence>
<gene>
    <name evidence="6" type="primary">pcs-1b</name>
</gene>
<dbReference type="GO" id="GO:0046938">
    <property type="term" value="P:phytochelatin biosynthetic process"/>
    <property type="evidence" value="ECO:0007669"/>
    <property type="project" value="InterPro"/>
</dbReference>
<evidence type="ECO:0000256" key="2">
    <source>
        <dbReference type="ARBA" id="ARBA00022539"/>
    </source>
</evidence>
<keyword evidence="4" id="KW-0479">Metal-binding</keyword>
<dbReference type="AlphaFoldDB" id="V9VDK1"/>
<dbReference type="InterPro" id="IPR040409">
    <property type="entry name" value="PCS-like"/>
</dbReference>
<accession>V9VDK1</accession>
<dbReference type="GO" id="GO:0016756">
    <property type="term" value="F:glutathione gamma-glutamylcysteinyltransferase activity"/>
    <property type="evidence" value="ECO:0007669"/>
    <property type="project" value="UniProtKB-EC"/>
</dbReference>
<proteinExistence type="predicted"/>
<dbReference type="Gene3D" id="3.90.70.30">
    <property type="entry name" value="Phytochelatin synthase, N-terminal domain"/>
    <property type="match status" value="1"/>
</dbReference>
<dbReference type="InterPro" id="IPR007719">
    <property type="entry name" value="PCS_N"/>
</dbReference>
<dbReference type="SUPFAM" id="SSF54001">
    <property type="entry name" value="Cysteine proteinases"/>
    <property type="match status" value="1"/>
</dbReference>
<name>V9VDK1_LUMRU</name>
<reference evidence="6" key="1">
    <citation type="journal article" date="2013" name="PLoS ONE">
        <title>Earthworms Produce phytochelatins in Response to Arsenic.</title>
        <authorList>
            <person name="Liebeke M."/>
            <person name="Garcia-Perez I."/>
            <person name="Anderson C.J."/>
            <person name="Lawlor A.J."/>
            <person name="Bennett M.H."/>
            <person name="Morris C.A."/>
            <person name="Kille P."/>
            <person name="Svendsen C."/>
            <person name="Spurgeon D.J."/>
            <person name="Bundy J.G."/>
        </authorList>
    </citation>
    <scope>NUCLEOTIDE SEQUENCE</scope>
</reference>
<evidence type="ECO:0000256" key="3">
    <source>
        <dbReference type="ARBA" id="ARBA00022679"/>
    </source>
</evidence>
<dbReference type="EC" id="2.3.2.15" evidence="1"/>
<evidence type="ECO:0000256" key="1">
    <source>
        <dbReference type="ARBA" id="ARBA00012468"/>
    </source>
</evidence>
<dbReference type="FunFam" id="3.90.70.30:FF:000001">
    <property type="entry name" value="Glutathione gamma-glutamylcysteinyltransferase 1"/>
    <property type="match status" value="1"/>
</dbReference>